<dbReference type="STRING" id="349521.HCH_01901"/>
<dbReference type="Proteomes" id="UP000000238">
    <property type="component" value="Chromosome"/>
</dbReference>
<organism evidence="2 3">
    <name type="scientific">Hahella chejuensis (strain KCTC 2396)</name>
    <dbReference type="NCBI Taxonomy" id="349521"/>
    <lineage>
        <taxon>Bacteria</taxon>
        <taxon>Pseudomonadati</taxon>
        <taxon>Pseudomonadota</taxon>
        <taxon>Gammaproteobacteria</taxon>
        <taxon>Oceanospirillales</taxon>
        <taxon>Hahellaceae</taxon>
        <taxon>Hahella</taxon>
    </lineage>
</organism>
<reference evidence="2 3" key="1">
    <citation type="journal article" date="2005" name="Nucleic Acids Res.">
        <title>Genomic blueprint of Hahella chejuensis, a marine microbe producing an algicidal agent.</title>
        <authorList>
            <person name="Jeong H."/>
            <person name="Yim J.H."/>
            <person name="Lee C."/>
            <person name="Choi S.-H."/>
            <person name="Park Y.K."/>
            <person name="Yoon S.H."/>
            <person name="Hur C.-G."/>
            <person name="Kang H.-Y."/>
            <person name="Kim D."/>
            <person name="Lee H.H."/>
            <person name="Park K.H."/>
            <person name="Park S.-H."/>
            <person name="Park H.-S."/>
            <person name="Lee H.K."/>
            <person name="Oh T.K."/>
            <person name="Kim J.F."/>
        </authorList>
    </citation>
    <scope>NUCLEOTIDE SEQUENCE [LARGE SCALE GENOMIC DNA]</scope>
    <source>
        <strain evidence="2 3">KCTC 2396</strain>
    </source>
</reference>
<sequence length="218" mass="23408">MAQEGVIKFDLRHTQQSLPEHVDLSELEAWRGVLFEHELIGQDPFRYDGLGYGNISMRVSPDGAFVVTGSQTGGEPYLDASQYALVTGSEVNANRLTSVGEIKPSSESLTHALLYDLDPDVQAVVHVHSPEIWHNAAALGLTTTPESAEYGSMDLVNAIKSLWRDGKLKTPGVFVMLGHQDGVVAFGPSLRAATGIILNAHHQAIFGAPGAPGGDRRL</sequence>
<dbReference type="Pfam" id="PF00596">
    <property type="entry name" value="Aldolase_II"/>
    <property type="match status" value="1"/>
</dbReference>
<feature type="domain" description="Class II aldolase/adducin N-terminal" evidence="1">
    <location>
        <begin position="25"/>
        <end position="208"/>
    </location>
</feature>
<keyword evidence="3" id="KW-1185">Reference proteome</keyword>
<proteinExistence type="predicted"/>
<evidence type="ECO:0000313" key="2">
    <source>
        <dbReference type="EMBL" id="ABC28736.1"/>
    </source>
</evidence>
<dbReference type="GO" id="GO:0005996">
    <property type="term" value="P:monosaccharide metabolic process"/>
    <property type="evidence" value="ECO:0007669"/>
    <property type="project" value="UniProtKB-ARBA"/>
</dbReference>
<accession>Q2SKT8</accession>
<dbReference type="AlphaFoldDB" id="Q2SKT8"/>
<dbReference type="EMBL" id="CP000155">
    <property type="protein sequence ID" value="ABC28736.1"/>
    <property type="molecule type" value="Genomic_DNA"/>
</dbReference>
<dbReference type="InterPro" id="IPR036409">
    <property type="entry name" value="Aldolase_II/adducin_N_sf"/>
</dbReference>
<evidence type="ECO:0000313" key="3">
    <source>
        <dbReference type="Proteomes" id="UP000000238"/>
    </source>
</evidence>
<dbReference type="KEGG" id="hch:HCH_01901"/>
<gene>
    <name evidence="2" type="ordered locus">HCH_01901</name>
</gene>
<dbReference type="eggNOG" id="COG0235">
    <property type="taxonomic scope" value="Bacteria"/>
</dbReference>
<name>Q2SKT8_HAHCH</name>
<dbReference type="RefSeq" id="WP_011395807.1">
    <property type="nucleotide sequence ID" value="NC_007645.1"/>
</dbReference>
<dbReference type="OrthoDB" id="422493at2"/>
<protein>
    <submittedName>
        <fullName evidence="2">Ribulose-5-phosphate 4-epimerase and related epimerase and aldolases</fullName>
    </submittedName>
</protein>
<dbReference type="HOGENOM" id="CLU_088910_0_0_6"/>
<evidence type="ECO:0000259" key="1">
    <source>
        <dbReference type="SMART" id="SM01007"/>
    </source>
</evidence>
<dbReference type="SMART" id="SM01007">
    <property type="entry name" value="Aldolase_II"/>
    <property type="match status" value="1"/>
</dbReference>
<dbReference type="Gene3D" id="3.40.225.10">
    <property type="entry name" value="Class II aldolase/adducin N-terminal domain"/>
    <property type="match status" value="1"/>
</dbReference>
<dbReference type="SUPFAM" id="SSF53639">
    <property type="entry name" value="AraD/HMP-PK domain-like"/>
    <property type="match status" value="1"/>
</dbReference>
<dbReference type="InterPro" id="IPR001303">
    <property type="entry name" value="Aldolase_II/adducin_N"/>
</dbReference>